<dbReference type="AlphaFoldDB" id="A0A8H3GLJ4"/>
<protein>
    <submittedName>
        <fullName evidence="1">Uncharacterized protein</fullName>
    </submittedName>
</protein>
<name>A0A8H3GLJ4_9AGAM</name>
<reference evidence="1" key="1">
    <citation type="submission" date="2021-01" db="EMBL/GenBank/DDBJ databases">
        <authorList>
            <person name="Kaushik A."/>
        </authorList>
    </citation>
    <scope>NUCLEOTIDE SEQUENCE</scope>
    <source>
        <strain evidence="1">AG6-10EEA</strain>
    </source>
</reference>
<evidence type="ECO:0000313" key="1">
    <source>
        <dbReference type="EMBL" id="CAE6460437.1"/>
    </source>
</evidence>
<organism evidence="1 2">
    <name type="scientific">Rhizoctonia solani</name>
    <dbReference type="NCBI Taxonomy" id="456999"/>
    <lineage>
        <taxon>Eukaryota</taxon>
        <taxon>Fungi</taxon>
        <taxon>Dikarya</taxon>
        <taxon>Basidiomycota</taxon>
        <taxon>Agaricomycotina</taxon>
        <taxon>Agaricomycetes</taxon>
        <taxon>Cantharellales</taxon>
        <taxon>Ceratobasidiaceae</taxon>
        <taxon>Rhizoctonia</taxon>
    </lineage>
</organism>
<dbReference type="EMBL" id="CAJMXA010001433">
    <property type="protein sequence ID" value="CAE6460437.1"/>
    <property type="molecule type" value="Genomic_DNA"/>
</dbReference>
<evidence type="ECO:0000313" key="2">
    <source>
        <dbReference type="Proteomes" id="UP000663853"/>
    </source>
</evidence>
<gene>
    <name evidence="1" type="ORF">RDB_LOCUS61217</name>
</gene>
<proteinExistence type="predicted"/>
<comment type="caution">
    <text evidence="1">The sequence shown here is derived from an EMBL/GenBank/DDBJ whole genome shotgun (WGS) entry which is preliminary data.</text>
</comment>
<sequence>MTSEGVSSMRMLNKVTHASLAVSRSTRNFYRRLVFPDIYDSWFKGKESWKIEEIQHRKEFDRPFFHEFVLVRFDDGSCYRFDRRPDPKQPMDALRSVGSEAHDTVELVIDIESPPHARSECIAALDFKDHCVAGLSLILAVCSAISRDREAYRYTLREFNCYFFSWTIIAAVARYCVAWESLPYDSNFLYLPGDRLSQNLAQGVMDELVSILPHPLSSALQKALPEMLIVNIPENAPAPPEYTNARCPDYAQQLKVSLNTQLFKTKISQILERQSQVIVQTLTSPPKCEELRNVIGSQLQEKNSRNNLDREGLSILLQRVLWQNDVATLSSDIHEWSAQWCTHDKIDQIVGGQTIWELVSNAVSGWISRDIQSSASSQIAELVGGVVGDILDVSMCSTLAPNQVALPPMTSSIREVINGSIVAITECNVRYAMSHVRNHMEVTRTAIEGAIVHLVDDLFPDELPIGLRIPKAQNSRVSQLNY</sequence>
<dbReference type="Proteomes" id="UP000663853">
    <property type="component" value="Unassembled WGS sequence"/>
</dbReference>
<accession>A0A8H3GLJ4</accession>